<dbReference type="GO" id="GO:0071513">
    <property type="term" value="C:phosphopantothenoylcysteine decarboxylase complex"/>
    <property type="evidence" value="ECO:0007669"/>
    <property type="project" value="TreeGrafter"/>
</dbReference>
<dbReference type="InterPro" id="IPR004274">
    <property type="entry name" value="FCP1_dom"/>
</dbReference>
<dbReference type="Gene3D" id="3.40.50.1000">
    <property type="entry name" value="HAD superfamily/HAD-like"/>
    <property type="match status" value="1"/>
</dbReference>
<dbReference type="InterPro" id="IPR036412">
    <property type="entry name" value="HAD-like_sf"/>
</dbReference>
<proteinExistence type="inferred from homology"/>
<evidence type="ECO:0000313" key="5">
    <source>
        <dbReference type="EMBL" id="CAF9912160.1"/>
    </source>
</evidence>
<dbReference type="Pfam" id="PF03031">
    <property type="entry name" value="NIF"/>
    <property type="match status" value="1"/>
</dbReference>
<dbReference type="InterPro" id="IPR003382">
    <property type="entry name" value="Flavoprotein"/>
</dbReference>
<dbReference type="Gene3D" id="3.40.50.1950">
    <property type="entry name" value="Flavin prenyltransferase-like"/>
    <property type="match status" value="1"/>
</dbReference>
<dbReference type="Proteomes" id="UP000664169">
    <property type="component" value="Unassembled WGS sequence"/>
</dbReference>
<dbReference type="GO" id="GO:0010181">
    <property type="term" value="F:FMN binding"/>
    <property type="evidence" value="ECO:0007669"/>
    <property type="project" value="TreeGrafter"/>
</dbReference>
<evidence type="ECO:0000256" key="2">
    <source>
        <dbReference type="ARBA" id="ARBA00038350"/>
    </source>
</evidence>
<accession>A0A8H3I990</accession>
<organism evidence="5 6">
    <name type="scientific">Gomphillus americanus</name>
    <dbReference type="NCBI Taxonomy" id="1940652"/>
    <lineage>
        <taxon>Eukaryota</taxon>
        <taxon>Fungi</taxon>
        <taxon>Dikarya</taxon>
        <taxon>Ascomycota</taxon>
        <taxon>Pezizomycotina</taxon>
        <taxon>Lecanoromycetes</taxon>
        <taxon>OSLEUM clade</taxon>
        <taxon>Ostropomycetidae</taxon>
        <taxon>Ostropales</taxon>
        <taxon>Graphidaceae</taxon>
        <taxon>Gomphilloideae</taxon>
        <taxon>Gomphillus</taxon>
    </lineage>
</organism>
<dbReference type="InterPro" id="IPR036551">
    <property type="entry name" value="Flavin_trans-like"/>
</dbReference>
<sequence length="578" mass="64234">MGDKAVTHIEKHRQSTPAATVAAAIDDGKTHLLLAASGSVATIKLPLIIESLGSYINLSIRVILTKSATHFLAGQSPEQPTVASLNALSNVDSIHVDEDEWEEPWTRDSNILHIELRRWAHLLAVVPMSANLLAKVTGGLCDNLLTNVIRAWDVDSSHQEWPTIIVAPSMNSMMWTHPLTAKQITMLREWKWFEVLPTQVKQLACGDIGQGGMCEWTEILLSTFRSRTRYLVNSNKLLESAIMASDSEKTAVKLGTHDFSSVNASISNVDPSGQIKSTNKDSPIGTTSGDNPTTSKHSDDITQLESKLNGVSLQEGTPVAINTTTTRYPLRSRQQASNPWRDSNQTSNKQPLLPRPQPAAEYLKQACKASTKSTVTRALLIIADLNGCLLDRGKKRSGIGHHRPYLKELLEYCLNNHHIMVWSSATPANVRSMSDHVFAGLQKQPIAIWDRSSLQLTNAQSKENVQVYKQLHWVWDDKEISRFHPNASSGGSWDQTNTILIDDSIEKAAAQPHNQLVVPDYKKEMAEQEMETTKVLLKVIEYLKEAAYYEDVSSFIYNLPFQKWMETGSVAGEIPTTE</sequence>
<dbReference type="AlphaFoldDB" id="A0A8H3I990"/>
<dbReference type="GO" id="GO:0004633">
    <property type="term" value="F:phosphopantothenoylcysteine decarboxylase activity"/>
    <property type="evidence" value="ECO:0007669"/>
    <property type="project" value="TreeGrafter"/>
</dbReference>
<evidence type="ECO:0000313" key="6">
    <source>
        <dbReference type="Proteomes" id="UP000664169"/>
    </source>
</evidence>
<evidence type="ECO:0000256" key="3">
    <source>
        <dbReference type="SAM" id="MobiDB-lite"/>
    </source>
</evidence>
<dbReference type="PANTHER" id="PTHR14359:SF6">
    <property type="entry name" value="PHOSPHOPANTOTHENOYLCYSTEINE DECARBOXYLASE"/>
    <property type="match status" value="1"/>
</dbReference>
<dbReference type="PROSITE" id="PS50969">
    <property type="entry name" value="FCP1"/>
    <property type="match status" value="1"/>
</dbReference>
<dbReference type="SMART" id="SM00577">
    <property type="entry name" value="CPDc"/>
    <property type="match status" value="1"/>
</dbReference>
<keyword evidence="6" id="KW-1185">Reference proteome</keyword>
<protein>
    <recommendedName>
        <fullName evidence="4">FCP1 homology domain-containing protein</fullName>
    </recommendedName>
</protein>
<dbReference type="SUPFAM" id="SSF52507">
    <property type="entry name" value="Homo-oligomeric flavin-containing Cys decarboxylases, HFCD"/>
    <property type="match status" value="1"/>
</dbReference>
<dbReference type="SUPFAM" id="SSF56784">
    <property type="entry name" value="HAD-like"/>
    <property type="match status" value="1"/>
</dbReference>
<comment type="caution">
    <text evidence="5">The sequence shown here is derived from an EMBL/GenBank/DDBJ whole genome shotgun (WGS) entry which is preliminary data.</text>
</comment>
<keyword evidence="1" id="KW-0173">Coenzyme A biosynthesis</keyword>
<dbReference type="PANTHER" id="PTHR14359">
    <property type="entry name" value="HOMO-OLIGOMERIC FLAVIN CONTAINING CYS DECARBOXYLASE FAMILY"/>
    <property type="match status" value="1"/>
</dbReference>
<gene>
    <name evidence="5" type="ORF">GOMPHAMPRED_007574</name>
</gene>
<evidence type="ECO:0000259" key="4">
    <source>
        <dbReference type="PROSITE" id="PS50969"/>
    </source>
</evidence>
<reference evidence="5" key="1">
    <citation type="submission" date="2021-03" db="EMBL/GenBank/DDBJ databases">
        <authorList>
            <person name="Tagirdzhanova G."/>
        </authorList>
    </citation>
    <scope>NUCLEOTIDE SEQUENCE</scope>
</reference>
<dbReference type="InterPro" id="IPR023214">
    <property type="entry name" value="HAD_sf"/>
</dbReference>
<dbReference type="OrthoDB" id="1532798at2759"/>
<feature type="compositionally biased region" description="Polar residues" evidence="3">
    <location>
        <begin position="263"/>
        <end position="350"/>
    </location>
</feature>
<feature type="region of interest" description="Disordered" evidence="3">
    <location>
        <begin position="263"/>
        <end position="355"/>
    </location>
</feature>
<feature type="domain" description="FCP1 homology" evidence="4">
    <location>
        <begin position="374"/>
        <end position="543"/>
    </location>
</feature>
<evidence type="ECO:0000256" key="1">
    <source>
        <dbReference type="ARBA" id="ARBA00022993"/>
    </source>
</evidence>
<dbReference type="Pfam" id="PF02441">
    <property type="entry name" value="Flavoprotein"/>
    <property type="match status" value="1"/>
</dbReference>
<name>A0A8H3I990_9LECA</name>
<dbReference type="GO" id="GO:0015937">
    <property type="term" value="P:coenzyme A biosynthetic process"/>
    <property type="evidence" value="ECO:0007669"/>
    <property type="project" value="UniProtKB-KW"/>
</dbReference>
<dbReference type="EMBL" id="CAJPDQ010000007">
    <property type="protein sequence ID" value="CAF9912160.1"/>
    <property type="molecule type" value="Genomic_DNA"/>
</dbReference>
<comment type="similarity">
    <text evidence="2">Belongs to the HFCD (homooligomeric flavin containing Cys decarboxylase) superfamily.</text>
</comment>